<dbReference type="VEuPathDB" id="TriTrypDB:LpyrH10_01_8450"/>
<reference evidence="2 3" key="1">
    <citation type="submission" date="2015-07" db="EMBL/GenBank/DDBJ databases">
        <title>High-quality genome of monoxenous trypanosomatid Leptomonas pyrrhocoris.</title>
        <authorList>
            <person name="Flegontov P."/>
            <person name="Butenko A."/>
            <person name="Firsov S."/>
            <person name="Vlcek C."/>
            <person name="Logacheva M.D."/>
            <person name="Field M."/>
            <person name="Filatov D."/>
            <person name="Flegontova O."/>
            <person name="Gerasimov E."/>
            <person name="Jackson A.P."/>
            <person name="Kelly S."/>
            <person name="Opperdoes F."/>
            <person name="O'Reilly A."/>
            <person name="Votypka J."/>
            <person name="Yurchenko V."/>
            <person name="Lukes J."/>
        </authorList>
    </citation>
    <scope>NUCLEOTIDE SEQUENCE [LARGE SCALE GENOMIC DNA]</scope>
    <source>
        <strain evidence="2">H10</strain>
    </source>
</reference>
<accession>A0A0N0VI57</accession>
<keyword evidence="1" id="KW-0175">Coiled coil</keyword>
<name>A0A0N0VI57_LEPPY</name>
<dbReference type="GeneID" id="26901142"/>
<dbReference type="Proteomes" id="UP000037923">
    <property type="component" value="Unassembled WGS sequence"/>
</dbReference>
<keyword evidence="3" id="KW-1185">Reference proteome</keyword>
<evidence type="ECO:0000256" key="1">
    <source>
        <dbReference type="SAM" id="Coils"/>
    </source>
</evidence>
<protein>
    <submittedName>
        <fullName evidence="2">Uncharacterized protein</fullName>
    </submittedName>
</protein>
<evidence type="ECO:0000313" key="2">
    <source>
        <dbReference type="EMBL" id="KPA86778.1"/>
    </source>
</evidence>
<feature type="coiled-coil region" evidence="1">
    <location>
        <begin position="77"/>
        <end position="104"/>
    </location>
</feature>
<feature type="coiled-coil region" evidence="1">
    <location>
        <begin position="141"/>
        <end position="333"/>
    </location>
</feature>
<dbReference type="Gene3D" id="1.10.287.1490">
    <property type="match status" value="1"/>
</dbReference>
<gene>
    <name evidence="2" type="ORF">ABB37_00845</name>
</gene>
<dbReference type="GO" id="GO:0019905">
    <property type="term" value="F:syntaxin binding"/>
    <property type="evidence" value="ECO:0007669"/>
    <property type="project" value="InterPro"/>
</dbReference>
<dbReference type="OrthoDB" id="264184at2759"/>
<dbReference type="RefSeq" id="XP_015665217.1">
    <property type="nucleotide sequence ID" value="XM_015797209.1"/>
</dbReference>
<dbReference type="OMA" id="KMQPEME"/>
<sequence length="338" mass="38355">MSSTEPSVDPASATSTEVVATTSLDAFSPDELNMAEVALRTVMEAKVQALAKEQGEAAIQNLIQHEIAKTRKLESDLAAVKKKLGAQERVVDDLRAEMRKASAQEEKAKYMCHALQDTAKKREQLTEKISAEMESYRQGVRERVEQNVESILSECAAKRERVEAAEAEVAELEKMVTEKKEVFENSFAEFQDGLKDRTSQYQELIAAYQKAANEVQLLEARLSLMRRERNSVEMNRAGLQQQLEVYDRQFEGFAKSVMTPADVEALAQRQLEQTQLRLGELEKEKVNLHQQRLDMDGELTELRAKHAGLKREVKQLEKTRAAAEKRCRQAQQNRAMKK</sequence>
<dbReference type="AlphaFoldDB" id="A0A0N0VI57"/>
<proteinExistence type="predicted"/>
<organism evidence="2 3">
    <name type="scientific">Leptomonas pyrrhocoris</name>
    <name type="common">Firebug parasite</name>
    <dbReference type="NCBI Taxonomy" id="157538"/>
    <lineage>
        <taxon>Eukaryota</taxon>
        <taxon>Discoba</taxon>
        <taxon>Euglenozoa</taxon>
        <taxon>Kinetoplastea</taxon>
        <taxon>Metakinetoplastina</taxon>
        <taxon>Trypanosomatida</taxon>
        <taxon>Trypanosomatidae</taxon>
        <taxon>Leishmaniinae</taxon>
        <taxon>Leptomonas</taxon>
    </lineage>
</organism>
<dbReference type="EMBL" id="LGTL01000001">
    <property type="protein sequence ID" value="KPA86778.1"/>
    <property type="molecule type" value="Genomic_DNA"/>
</dbReference>
<comment type="caution">
    <text evidence="2">The sequence shown here is derived from an EMBL/GenBank/DDBJ whole genome shotgun (WGS) entry which is preliminary data.</text>
</comment>
<evidence type="ECO:0000313" key="3">
    <source>
        <dbReference type="Proteomes" id="UP000037923"/>
    </source>
</evidence>